<dbReference type="PANTHER" id="PTHR45348">
    <property type="entry name" value="HYPOTHETICAL OXIDOREDUCTASE (EUROFUNG)"/>
    <property type="match status" value="1"/>
</dbReference>
<dbReference type="GO" id="GO:0016651">
    <property type="term" value="F:oxidoreductase activity, acting on NAD(P)H"/>
    <property type="evidence" value="ECO:0007669"/>
    <property type="project" value="InterPro"/>
</dbReference>
<dbReference type="SUPFAM" id="SSF51735">
    <property type="entry name" value="NAD(P)-binding Rossmann-fold domains"/>
    <property type="match status" value="1"/>
</dbReference>
<dbReference type="SUPFAM" id="SSF50129">
    <property type="entry name" value="GroES-like"/>
    <property type="match status" value="1"/>
</dbReference>
<reference evidence="6" key="2">
    <citation type="journal article" date="2023" name="IMA Fungus">
        <title>Comparative genomic study of the Penicillium genus elucidates a diverse pangenome and 15 lateral gene transfer events.</title>
        <authorList>
            <person name="Petersen C."/>
            <person name="Sorensen T."/>
            <person name="Nielsen M.R."/>
            <person name="Sondergaard T.E."/>
            <person name="Sorensen J.L."/>
            <person name="Fitzpatrick D.A."/>
            <person name="Frisvad J.C."/>
            <person name="Nielsen K.L."/>
        </authorList>
    </citation>
    <scope>NUCLEOTIDE SEQUENCE</scope>
    <source>
        <strain evidence="6">IBT 30069</strain>
    </source>
</reference>
<evidence type="ECO:0000313" key="6">
    <source>
        <dbReference type="EMBL" id="KAJ5116059.1"/>
    </source>
</evidence>
<dbReference type="Gene3D" id="3.90.180.10">
    <property type="entry name" value="Medium-chain alcohol dehydrogenases, catalytic domain"/>
    <property type="match status" value="1"/>
</dbReference>
<dbReference type="Gene3D" id="3.40.50.720">
    <property type="entry name" value="NAD(P)-binding Rossmann-like Domain"/>
    <property type="match status" value="1"/>
</dbReference>
<feature type="domain" description="Enoyl reductase (ER)" evidence="5">
    <location>
        <begin position="16"/>
        <end position="371"/>
    </location>
</feature>
<dbReference type="GO" id="GO:0000166">
    <property type="term" value="F:nucleotide binding"/>
    <property type="evidence" value="ECO:0007669"/>
    <property type="project" value="UniProtKB-KW"/>
</dbReference>
<keyword evidence="4" id="KW-0560">Oxidoreductase</keyword>
<keyword evidence="7" id="KW-1185">Reference proteome</keyword>
<keyword evidence="2" id="KW-0547">Nucleotide-binding</keyword>
<dbReference type="CDD" id="cd08249">
    <property type="entry name" value="enoyl_reductase_like"/>
    <property type="match status" value="1"/>
</dbReference>
<sequence>MTFPQFQSALTALREGQYTLNTTHPLPSHNPLPSSYVLIRVSFVALNPCNWKMVDFSPAIGTVGGNDFSGQVVSIGSAVSKWSIGDSVCGFLYGLDPHTEEEEWAGAFAEYVSVREDLLMRVIENKVSMAEAACLGAGVITAGMALRDLGIPLTETGLGDLSVLKEDIGGAGTRKANTRPYILVYGGSTATGTMAIQLAKLAGYNPVTTCSPAHNALVESYGAVKAFDYHSRSCGVSIRAFTKGKLSLTLDCITSTDSMKICYAAMGPRGGKYVALEPPATRITARRDIQTDWVMALTIFGKSVDLKGPFGRDAVPGDYQWASAWYELAGRLVEEGLLRPHPTAVQPGGWEGILEGIEQLRCGQVRGKKLVYAVGE</sequence>
<dbReference type="Pfam" id="PF08240">
    <property type="entry name" value="ADH_N"/>
    <property type="match status" value="1"/>
</dbReference>
<dbReference type="EMBL" id="JAPQKH010000001">
    <property type="protein sequence ID" value="KAJ5116059.1"/>
    <property type="molecule type" value="Genomic_DNA"/>
</dbReference>
<protein>
    <recommendedName>
        <fullName evidence="5">Enoyl reductase (ER) domain-containing protein</fullName>
    </recommendedName>
</protein>
<comment type="caution">
    <text evidence="6">The sequence shown here is derived from an EMBL/GenBank/DDBJ whole genome shotgun (WGS) entry which is preliminary data.</text>
</comment>
<evidence type="ECO:0000256" key="1">
    <source>
        <dbReference type="ARBA" id="ARBA00008072"/>
    </source>
</evidence>
<dbReference type="InterPro" id="IPR047122">
    <property type="entry name" value="Trans-enoyl_RdTase-like"/>
</dbReference>
<dbReference type="OrthoDB" id="48317at2759"/>
<evidence type="ECO:0000259" key="5">
    <source>
        <dbReference type="SMART" id="SM00829"/>
    </source>
</evidence>
<dbReference type="Proteomes" id="UP001149165">
    <property type="component" value="Unassembled WGS sequence"/>
</dbReference>
<evidence type="ECO:0000313" key="7">
    <source>
        <dbReference type="Proteomes" id="UP001149165"/>
    </source>
</evidence>
<accession>A0A9W9KS73</accession>
<name>A0A9W9KS73_9EURO</name>
<organism evidence="6 7">
    <name type="scientific">Penicillium angulare</name>
    <dbReference type="NCBI Taxonomy" id="116970"/>
    <lineage>
        <taxon>Eukaryota</taxon>
        <taxon>Fungi</taxon>
        <taxon>Dikarya</taxon>
        <taxon>Ascomycota</taxon>
        <taxon>Pezizomycotina</taxon>
        <taxon>Eurotiomycetes</taxon>
        <taxon>Eurotiomycetidae</taxon>
        <taxon>Eurotiales</taxon>
        <taxon>Aspergillaceae</taxon>
        <taxon>Penicillium</taxon>
    </lineage>
</organism>
<dbReference type="InterPro" id="IPR013149">
    <property type="entry name" value="ADH-like_C"/>
</dbReference>
<comment type="similarity">
    <text evidence="1">Belongs to the zinc-containing alcohol dehydrogenase family.</text>
</comment>
<reference evidence="6" key="1">
    <citation type="submission" date="2022-11" db="EMBL/GenBank/DDBJ databases">
        <authorList>
            <person name="Petersen C."/>
        </authorList>
    </citation>
    <scope>NUCLEOTIDE SEQUENCE</scope>
    <source>
        <strain evidence="6">IBT 30069</strain>
    </source>
</reference>
<dbReference type="InterPro" id="IPR013154">
    <property type="entry name" value="ADH-like_N"/>
</dbReference>
<dbReference type="InterPro" id="IPR020843">
    <property type="entry name" value="ER"/>
</dbReference>
<dbReference type="SMART" id="SM00829">
    <property type="entry name" value="PKS_ER"/>
    <property type="match status" value="1"/>
</dbReference>
<dbReference type="Pfam" id="PF00107">
    <property type="entry name" value="ADH_zinc_N"/>
    <property type="match status" value="1"/>
</dbReference>
<dbReference type="InterPro" id="IPR036291">
    <property type="entry name" value="NAD(P)-bd_dom_sf"/>
</dbReference>
<dbReference type="PANTHER" id="PTHR45348:SF6">
    <property type="entry name" value="TRANS-ENOYL REDUCTASE APDC"/>
    <property type="match status" value="1"/>
</dbReference>
<gene>
    <name evidence="6" type="ORF">N7456_000407</name>
</gene>
<keyword evidence="3" id="KW-0521">NADP</keyword>
<dbReference type="InterPro" id="IPR011032">
    <property type="entry name" value="GroES-like_sf"/>
</dbReference>
<dbReference type="AlphaFoldDB" id="A0A9W9KS73"/>
<evidence type="ECO:0000256" key="4">
    <source>
        <dbReference type="ARBA" id="ARBA00023002"/>
    </source>
</evidence>
<evidence type="ECO:0000256" key="2">
    <source>
        <dbReference type="ARBA" id="ARBA00022741"/>
    </source>
</evidence>
<evidence type="ECO:0000256" key="3">
    <source>
        <dbReference type="ARBA" id="ARBA00022857"/>
    </source>
</evidence>
<proteinExistence type="inferred from homology"/>